<dbReference type="InterPro" id="IPR013780">
    <property type="entry name" value="Glyco_hydro_b"/>
</dbReference>
<dbReference type="Pfam" id="PF00128">
    <property type="entry name" value="Alpha-amylase"/>
    <property type="match status" value="1"/>
</dbReference>
<keyword evidence="2 6" id="KW-0378">Hydrolase</keyword>
<dbReference type="NCBIfam" id="TIGR02100">
    <property type="entry name" value="glgX_debranch"/>
    <property type="match status" value="1"/>
</dbReference>
<dbReference type="SUPFAM" id="SSF51011">
    <property type="entry name" value="Glycosyl hydrolase domain"/>
    <property type="match status" value="1"/>
</dbReference>
<keyword evidence="3 6" id="KW-0326">Glycosidase</keyword>
<dbReference type="CDD" id="cd02856">
    <property type="entry name" value="E_set_GDE_Isoamylase_N"/>
    <property type="match status" value="1"/>
</dbReference>
<dbReference type="Pfam" id="PF02922">
    <property type="entry name" value="CBM_48"/>
    <property type="match status" value="1"/>
</dbReference>
<comment type="caution">
    <text evidence="6">The sequence shown here is derived from an EMBL/GenBank/DDBJ whole genome shotgun (WGS) entry which is preliminary data.</text>
</comment>
<dbReference type="EMBL" id="JAVDXT010000001">
    <property type="protein sequence ID" value="MDR7376939.1"/>
    <property type="molecule type" value="Genomic_DNA"/>
</dbReference>
<gene>
    <name evidence="6" type="ORF">J2X19_001597</name>
</gene>
<sequence>MESLKTPSHPKLPTERSALPAVPTVQPGQPWPLGSSFDGKGVNFAVFSAHAQAMEVCVFDPSGQHEITRFRLPAHTSDVWHGYLPGAQPGLVYGLRAHGAWRPDRGHRFDASKLLLDPYARDIVGQFSWRDEHFAGDRLHPRHMDTRDNAALALKARVVFDHFDWRGDQPPQVPLADSVIYECHVKGFSKLNENVPPALRGSYAGLAHPASVAHLRRLGITAVSLLPVHYALSEERLVGMGLGNYWGYNTLGFFSVDPRMASGADGLSPRDEFRTMVKNLHAAGLEVLLDVVYNHTAESGEDGPTISFRGLDNASYYRLPPDAPAYYDNYSGCGNTLDIRQPRVLQMVMDSLRYWVGEMHVDGFRFDLAPVLGRTDHGFDRNSAFFTAVAQDPVLSRVKMIAEPWDLGPGGYQTGGFPRGWLEWNDHFRDSMRGFWVQTAAAPDAVQLENTRADLALRLCGSSDIYQPRQRAPAESVNYVVSHDGFTLRDLVSYNQRHNEANGEENRDGHGHSLNFNCGAEGASEDPVVNALRGRLQRALLATTLLAQGTPLVCAGDELGHTQGGNNNPYCQDNPTTWIDWAAADEDLIAFTTRVIALRRQALPFANHWYSGVADALGLHDLAWLRGSGVPLEGNSWHDPQYRALGCLIGKPGRAKAPLLLLVNAGSTEDAFLLPAGVWQCVLDSSHPRGLSSWQGQGEVVFPLPAHSLVLLAAAGAGLQL</sequence>
<dbReference type="Gene3D" id="2.60.40.1180">
    <property type="entry name" value="Golgi alpha-mannosidase II"/>
    <property type="match status" value="1"/>
</dbReference>
<dbReference type="InterPro" id="IPR017853">
    <property type="entry name" value="GH"/>
</dbReference>
<dbReference type="Gene3D" id="3.20.20.80">
    <property type="entry name" value="Glycosidases"/>
    <property type="match status" value="1"/>
</dbReference>
<dbReference type="InterPro" id="IPR011837">
    <property type="entry name" value="Glycogen_debranch_GlgX"/>
</dbReference>
<evidence type="ECO:0000256" key="3">
    <source>
        <dbReference type="ARBA" id="ARBA00023295"/>
    </source>
</evidence>
<feature type="region of interest" description="Disordered" evidence="4">
    <location>
        <begin position="1"/>
        <end position="25"/>
    </location>
</feature>
<dbReference type="InterPro" id="IPR013783">
    <property type="entry name" value="Ig-like_fold"/>
</dbReference>
<dbReference type="InterPro" id="IPR044505">
    <property type="entry name" value="GlgX_Isoamylase_N_E_set"/>
</dbReference>
<dbReference type="Proteomes" id="UP001180487">
    <property type="component" value="Unassembled WGS sequence"/>
</dbReference>
<accession>A0ABU2C6P5</accession>
<comment type="similarity">
    <text evidence="1">Belongs to the glycosyl hydrolase 13 family.</text>
</comment>
<keyword evidence="7" id="KW-1185">Reference proteome</keyword>
<reference evidence="6 7" key="1">
    <citation type="submission" date="2023-07" db="EMBL/GenBank/DDBJ databases">
        <title>Sorghum-associated microbial communities from plants grown in Nebraska, USA.</title>
        <authorList>
            <person name="Schachtman D."/>
        </authorList>
    </citation>
    <scope>NUCLEOTIDE SEQUENCE [LARGE SCALE GENOMIC DNA]</scope>
    <source>
        <strain evidence="6 7">BE313</strain>
    </source>
</reference>
<protein>
    <submittedName>
        <fullName evidence="6">Glycogen operon protein</fullName>
        <ecNumber evidence="6">3.2.1.-</ecNumber>
    </submittedName>
</protein>
<evidence type="ECO:0000256" key="4">
    <source>
        <dbReference type="SAM" id="MobiDB-lite"/>
    </source>
</evidence>
<dbReference type="InterPro" id="IPR004193">
    <property type="entry name" value="Glyco_hydro_13_N"/>
</dbReference>
<dbReference type="Gene3D" id="2.60.40.10">
    <property type="entry name" value="Immunoglobulins"/>
    <property type="match status" value="1"/>
</dbReference>
<organism evidence="6 7">
    <name type="scientific">Rhodoferax ferrireducens</name>
    <dbReference type="NCBI Taxonomy" id="192843"/>
    <lineage>
        <taxon>Bacteria</taxon>
        <taxon>Pseudomonadati</taxon>
        <taxon>Pseudomonadota</taxon>
        <taxon>Betaproteobacteria</taxon>
        <taxon>Burkholderiales</taxon>
        <taxon>Comamonadaceae</taxon>
        <taxon>Rhodoferax</taxon>
    </lineage>
</organism>
<evidence type="ECO:0000256" key="1">
    <source>
        <dbReference type="ARBA" id="ARBA00008061"/>
    </source>
</evidence>
<dbReference type="GO" id="GO:0016798">
    <property type="term" value="F:hydrolase activity, acting on glycosyl bonds"/>
    <property type="evidence" value="ECO:0007669"/>
    <property type="project" value="UniProtKB-KW"/>
</dbReference>
<dbReference type="EC" id="3.2.1.-" evidence="6"/>
<feature type="domain" description="Glycosyl hydrolase family 13 catalytic" evidence="5">
    <location>
        <begin position="182"/>
        <end position="599"/>
    </location>
</feature>
<dbReference type="InterPro" id="IPR006047">
    <property type="entry name" value="GH13_cat_dom"/>
</dbReference>
<dbReference type="RefSeq" id="WP_310372252.1">
    <property type="nucleotide sequence ID" value="NZ_JAVDXT010000001.1"/>
</dbReference>
<dbReference type="CDD" id="cd11326">
    <property type="entry name" value="AmyAc_Glg_debranch"/>
    <property type="match status" value="1"/>
</dbReference>
<name>A0ABU2C6P5_9BURK</name>
<dbReference type="SUPFAM" id="SSF51445">
    <property type="entry name" value="(Trans)glycosidases"/>
    <property type="match status" value="1"/>
</dbReference>
<dbReference type="SMART" id="SM00642">
    <property type="entry name" value="Aamy"/>
    <property type="match status" value="1"/>
</dbReference>
<evidence type="ECO:0000313" key="6">
    <source>
        <dbReference type="EMBL" id="MDR7376939.1"/>
    </source>
</evidence>
<evidence type="ECO:0000259" key="5">
    <source>
        <dbReference type="SMART" id="SM00642"/>
    </source>
</evidence>
<evidence type="ECO:0000313" key="7">
    <source>
        <dbReference type="Proteomes" id="UP001180487"/>
    </source>
</evidence>
<dbReference type="SUPFAM" id="SSF81296">
    <property type="entry name" value="E set domains"/>
    <property type="match status" value="1"/>
</dbReference>
<evidence type="ECO:0000256" key="2">
    <source>
        <dbReference type="ARBA" id="ARBA00022801"/>
    </source>
</evidence>
<dbReference type="PANTHER" id="PTHR43002">
    <property type="entry name" value="GLYCOGEN DEBRANCHING ENZYME"/>
    <property type="match status" value="1"/>
</dbReference>
<dbReference type="InterPro" id="IPR014756">
    <property type="entry name" value="Ig_E-set"/>
</dbReference>
<proteinExistence type="inferred from homology"/>